<sequence length="261" mass="27668">RLDISDVSAAKAFIGAAKVDAVINCAAYTAVDKAETEIAAAFETNALAPAVLAEATRDAGVPLVHVSTDYVFDGTGQGPYEVDDPIRPIGVYGASKAAGEYAVALGNPRSAVVRTAWVVSARRTNFVKTMLRYGQERDVMRVVDDQRGAPTFAADLAEALAVVALRMISDREAPTGLFHFSNDGPTTWHGFAAAIFEAAAAKGLKTPKLEPIATADYPTPAKRPANSLLSTARITRDYGVTPRPWRDGLPALIDDILRSPA</sequence>
<dbReference type="InterPro" id="IPR036291">
    <property type="entry name" value="NAD(P)-bd_dom_sf"/>
</dbReference>
<evidence type="ECO:0000259" key="7">
    <source>
        <dbReference type="Pfam" id="PF04321"/>
    </source>
</evidence>
<comment type="cofactor">
    <cofactor evidence="6">
        <name>Mg(2+)</name>
        <dbReference type="ChEBI" id="CHEBI:18420"/>
    </cofactor>
    <text evidence="6">Binds 1 Mg(2+) ion per monomer.</text>
</comment>
<organism evidence="8 9">
    <name type="scientific">Hansschlegelia zhihuaiae</name>
    <dbReference type="NCBI Taxonomy" id="405005"/>
    <lineage>
        <taxon>Bacteria</taxon>
        <taxon>Pseudomonadati</taxon>
        <taxon>Pseudomonadota</taxon>
        <taxon>Alphaproteobacteria</taxon>
        <taxon>Hyphomicrobiales</taxon>
        <taxon>Methylopilaceae</taxon>
        <taxon>Hansschlegelia</taxon>
    </lineage>
</organism>
<keyword evidence="9" id="KW-1185">Reference proteome</keyword>
<dbReference type="UniPathway" id="UPA00124"/>
<dbReference type="Gene3D" id="3.90.25.10">
    <property type="entry name" value="UDP-galactose 4-epimerase, domain 1"/>
    <property type="match status" value="1"/>
</dbReference>
<accession>A0A4Q0M2T2</accession>
<dbReference type="EC" id="1.1.1.133" evidence="3 6"/>
<keyword evidence="6" id="KW-0521">NADP</keyword>
<dbReference type="GO" id="GO:0019305">
    <property type="term" value="P:dTDP-rhamnose biosynthetic process"/>
    <property type="evidence" value="ECO:0007669"/>
    <property type="project" value="UniProtKB-UniPathway"/>
</dbReference>
<evidence type="ECO:0000313" key="9">
    <source>
        <dbReference type="Proteomes" id="UP000289708"/>
    </source>
</evidence>
<comment type="similarity">
    <text evidence="2 6">Belongs to the dTDP-4-dehydrorhamnose reductase family.</text>
</comment>
<dbReference type="PANTHER" id="PTHR10491">
    <property type="entry name" value="DTDP-4-DEHYDRORHAMNOSE REDUCTASE"/>
    <property type="match status" value="1"/>
</dbReference>
<comment type="catalytic activity">
    <reaction evidence="5 6">
        <text>dTDP-beta-L-rhamnose + NADP(+) = dTDP-4-dehydro-beta-L-rhamnose + NADPH + H(+)</text>
        <dbReference type="Rhea" id="RHEA:21796"/>
        <dbReference type="ChEBI" id="CHEBI:15378"/>
        <dbReference type="ChEBI" id="CHEBI:57510"/>
        <dbReference type="ChEBI" id="CHEBI:57783"/>
        <dbReference type="ChEBI" id="CHEBI:58349"/>
        <dbReference type="ChEBI" id="CHEBI:62830"/>
        <dbReference type="EC" id="1.1.1.133"/>
    </reaction>
</comment>
<dbReference type="EMBL" id="RYFI01000036">
    <property type="protein sequence ID" value="RXF67211.1"/>
    <property type="molecule type" value="Genomic_DNA"/>
</dbReference>
<dbReference type="CDD" id="cd05254">
    <property type="entry name" value="dTDP_HR_like_SDR_e"/>
    <property type="match status" value="1"/>
</dbReference>
<evidence type="ECO:0000256" key="1">
    <source>
        <dbReference type="ARBA" id="ARBA00004781"/>
    </source>
</evidence>
<dbReference type="SUPFAM" id="SSF51735">
    <property type="entry name" value="NAD(P)-binding Rossmann-fold domains"/>
    <property type="match status" value="1"/>
</dbReference>
<dbReference type="Gene3D" id="3.40.50.720">
    <property type="entry name" value="NAD(P)-binding Rossmann-like Domain"/>
    <property type="match status" value="1"/>
</dbReference>
<protein>
    <recommendedName>
        <fullName evidence="4 6">dTDP-4-dehydrorhamnose reductase</fullName>
        <ecNumber evidence="3 6">1.1.1.133</ecNumber>
    </recommendedName>
</protein>
<name>A0A4Q0M2T2_9HYPH</name>
<dbReference type="GO" id="GO:0008831">
    <property type="term" value="F:dTDP-4-dehydrorhamnose reductase activity"/>
    <property type="evidence" value="ECO:0007669"/>
    <property type="project" value="UniProtKB-EC"/>
</dbReference>
<evidence type="ECO:0000256" key="5">
    <source>
        <dbReference type="ARBA" id="ARBA00048200"/>
    </source>
</evidence>
<dbReference type="RefSeq" id="WP_128779530.1">
    <property type="nucleotide sequence ID" value="NZ_RYFI01000036.1"/>
</dbReference>
<dbReference type="PANTHER" id="PTHR10491:SF4">
    <property type="entry name" value="METHIONINE ADENOSYLTRANSFERASE 2 SUBUNIT BETA"/>
    <property type="match status" value="1"/>
</dbReference>
<keyword evidence="6 8" id="KW-0560">Oxidoreductase</keyword>
<reference evidence="8 9" key="1">
    <citation type="submission" date="2018-12" db="EMBL/GenBank/DDBJ databases">
        <title>bacterium Hansschlegelia zhihuaiae S113.</title>
        <authorList>
            <person name="He J."/>
        </authorList>
    </citation>
    <scope>NUCLEOTIDE SEQUENCE [LARGE SCALE GENOMIC DNA]</scope>
    <source>
        <strain evidence="8 9">S 113</strain>
    </source>
</reference>
<dbReference type="Proteomes" id="UP000289708">
    <property type="component" value="Unassembled WGS sequence"/>
</dbReference>
<evidence type="ECO:0000256" key="2">
    <source>
        <dbReference type="ARBA" id="ARBA00010944"/>
    </source>
</evidence>
<evidence type="ECO:0000256" key="3">
    <source>
        <dbReference type="ARBA" id="ARBA00012929"/>
    </source>
</evidence>
<comment type="function">
    <text evidence="6">Catalyzes the reduction of dTDP-6-deoxy-L-lyxo-4-hexulose to yield dTDP-L-rhamnose.</text>
</comment>
<dbReference type="Pfam" id="PF04321">
    <property type="entry name" value="RmlD_sub_bind"/>
    <property type="match status" value="1"/>
</dbReference>
<evidence type="ECO:0000256" key="4">
    <source>
        <dbReference type="ARBA" id="ARBA00017099"/>
    </source>
</evidence>
<evidence type="ECO:0000313" key="8">
    <source>
        <dbReference type="EMBL" id="RXF67211.1"/>
    </source>
</evidence>
<feature type="domain" description="RmlD-like substrate binding" evidence="7">
    <location>
        <begin position="2"/>
        <end position="256"/>
    </location>
</feature>
<dbReference type="OrthoDB" id="9803892at2"/>
<feature type="non-terminal residue" evidence="8">
    <location>
        <position position="1"/>
    </location>
</feature>
<gene>
    <name evidence="8" type="primary">rfbD</name>
    <name evidence="8" type="ORF">EK403_21640</name>
</gene>
<dbReference type="InterPro" id="IPR029903">
    <property type="entry name" value="RmlD-like-bd"/>
</dbReference>
<dbReference type="AlphaFoldDB" id="A0A4Q0M2T2"/>
<proteinExistence type="inferred from homology"/>
<evidence type="ECO:0000256" key="6">
    <source>
        <dbReference type="RuleBase" id="RU364082"/>
    </source>
</evidence>
<dbReference type="InterPro" id="IPR005913">
    <property type="entry name" value="dTDP_dehydrorham_reduct"/>
</dbReference>
<comment type="pathway">
    <text evidence="1 6">Carbohydrate biosynthesis; dTDP-L-rhamnose biosynthesis.</text>
</comment>
<dbReference type="NCBIfam" id="TIGR01214">
    <property type="entry name" value="rmlD"/>
    <property type="match status" value="1"/>
</dbReference>
<comment type="caution">
    <text evidence="8">The sequence shown here is derived from an EMBL/GenBank/DDBJ whole genome shotgun (WGS) entry which is preliminary data.</text>
</comment>